<sequence length="194" mass="20196">MVGCCQPLAGVEVGVVYGPAEVSEEAGKAGGCGEVPTHYGLGAVRMFHQGAELCGKGLCGGKAAGGQGVGGGVGEELRRLLDGIVELLVCAAELLVVGVHGGALRRRFLVCGEGSASLDHALGVRGGATFGCPWGRYFWVMGSGVGFCGARHRSIIFHNWFALFWESPCLLPLRPMVRAIRSPAVSALCRHRCC</sequence>
<accession>A0A5E3ZYC4</accession>
<proteinExistence type="predicted"/>
<evidence type="ECO:0000313" key="2">
    <source>
        <dbReference type="Proteomes" id="UP000324288"/>
    </source>
</evidence>
<name>A0A5E3ZYC4_9ACTN</name>
<dbReference type="AlphaFoldDB" id="A0A5E3ZYC4"/>
<keyword evidence="2" id="KW-1185">Reference proteome</keyword>
<gene>
    <name evidence="1" type="ORF">LC603019_00864</name>
</gene>
<evidence type="ECO:0000313" key="1">
    <source>
        <dbReference type="EMBL" id="VHO00577.1"/>
    </source>
</evidence>
<dbReference type="EMBL" id="LR584267">
    <property type="protein sequence ID" value="VHO00577.1"/>
    <property type="molecule type" value="Genomic_DNA"/>
</dbReference>
<dbReference type="Proteomes" id="UP000324288">
    <property type="component" value="Chromosome"/>
</dbReference>
<organism evidence="1 2">
    <name type="scientific">Lawsonella clevelandensis</name>
    <dbReference type="NCBI Taxonomy" id="1528099"/>
    <lineage>
        <taxon>Bacteria</taxon>
        <taxon>Bacillati</taxon>
        <taxon>Actinomycetota</taxon>
        <taxon>Actinomycetes</taxon>
        <taxon>Mycobacteriales</taxon>
        <taxon>Lawsonellaceae</taxon>
        <taxon>Lawsonella</taxon>
    </lineage>
</organism>
<protein>
    <submittedName>
        <fullName evidence="1">Uncharacterized protein</fullName>
    </submittedName>
</protein>
<reference evidence="1 2" key="1">
    <citation type="submission" date="2019-04" db="EMBL/GenBank/DDBJ databases">
        <authorList>
            <person name="Seth-Smith MB H."/>
            <person name="Seth-Smith H."/>
        </authorList>
    </citation>
    <scope>NUCLEOTIDE SEQUENCE [LARGE SCALE GENOMIC DNA]</scope>
    <source>
        <strain evidence="1">USB-603019</strain>
    </source>
</reference>